<dbReference type="SUPFAM" id="SSF50331">
    <property type="entry name" value="MOP-like"/>
    <property type="match status" value="1"/>
</dbReference>
<dbReference type="GO" id="GO:0140359">
    <property type="term" value="F:ABC-type transporter activity"/>
    <property type="evidence" value="ECO:0007669"/>
    <property type="project" value="InterPro"/>
</dbReference>
<accession>A0A1C3X992</accession>
<keyword evidence="5" id="KW-0547">Nucleotide-binding</keyword>
<evidence type="ECO:0000256" key="3">
    <source>
        <dbReference type="ARBA" id="ARBA00022448"/>
    </source>
</evidence>
<dbReference type="OrthoDB" id="8045127at2"/>
<dbReference type="InterPro" id="IPR015855">
    <property type="entry name" value="ABC_transpr_MalK-like"/>
</dbReference>
<dbReference type="SUPFAM" id="SSF52540">
    <property type="entry name" value="P-loop containing nucleoside triphosphate hydrolases"/>
    <property type="match status" value="1"/>
</dbReference>
<evidence type="ECO:0000313" key="8">
    <source>
        <dbReference type="EMBL" id="SCB48686.1"/>
    </source>
</evidence>
<gene>
    <name evidence="8" type="ORF">GA0061103_0430</name>
</gene>
<reference evidence="9" key="1">
    <citation type="submission" date="2016-08" db="EMBL/GenBank/DDBJ databases">
        <authorList>
            <person name="Varghese N."/>
            <person name="Submissions Spin"/>
        </authorList>
    </citation>
    <scope>NUCLEOTIDE SEQUENCE [LARGE SCALE GENOMIC DNA]</scope>
    <source>
        <strain evidence="9">HAMBI 2975</strain>
    </source>
</reference>
<evidence type="ECO:0000313" key="9">
    <source>
        <dbReference type="Proteomes" id="UP000199101"/>
    </source>
</evidence>
<evidence type="ECO:0000256" key="2">
    <source>
        <dbReference type="ARBA" id="ARBA00005417"/>
    </source>
</evidence>
<dbReference type="STRING" id="410764.GA0061103_0430"/>
<dbReference type="Pfam" id="PF00005">
    <property type="entry name" value="ABC_tran"/>
    <property type="match status" value="1"/>
</dbReference>
<dbReference type="InterPro" id="IPR027417">
    <property type="entry name" value="P-loop_NTPase"/>
</dbReference>
<dbReference type="SMART" id="SM00382">
    <property type="entry name" value="AAA"/>
    <property type="match status" value="1"/>
</dbReference>
<dbReference type="GO" id="GO:0055052">
    <property type="term" value="C:ATP-binding cassette (ABC) transporter complex, substrate-binding subunit-containing"/>
    <property type="evidence" value="ECO:0007669"/>
    <property type="project" value="TreeGrafter"/>
</dbReference>
<keyword evidence="6 8" id="KW-0067">ATP-binding</keyword>
<keyword evidence="8" id="KW-0762">Sugar transport</keyword>
<dbReference type="InterPro" id="IPR003439">
    <property type="entry name" value="ABC_transporter-like_ATP-bd"/>
</dbReference>
<proteinExistence type="inferred from homology"/>
<dbReference type="FunFam" id="3.40.50.300:FF:000042">
    <property type="entry name" value="Maltose/maltodextrin ABC transporter, ATP-binding protein"/>
    <property type="match status" value="1"/>
</dbReference>
<dbReference type="RefSeq" id="WP_092719171.1">
    <property type="nucleotide sequence ID" value="NZ_FMAG01000012.1"/>
</dbReference>
<dbReference type="InterPro" id="IPR012340">
    <property type="entry name" value="NA-bd_OB-fold"/>
</dbReference>
<keyword evidence="9" id="KW-1185">Reference proteome</keyword>
<comment type="subcellular location">
    <subcellularLocation>
        <location evidence="1">Cell inner membrane</location>
        <topology evidence="1">Peripheral membrane protein</topology>
    </subcellularLocation>
</comment>
<dbReference type="PROSITE" id="PS00211">
    <property type="entry name" value="ABC_TRANSPORTER_1"/>
    <property type="match status" value="1"/>
</dbReference>
<dbReference type="NCBIfam" id="NF008653">
    <property type="entry name" value="PRK11650.1"/>
    <property type="match status" value="1"/>
</dbReference>
<keyword evidence="4" id="KW-0997">Cell inner membrane</keyword>
<dbReference type="Proteomes" id="UP000199101">
    <property type="component" value="Unassembled WGS sequence"/>
</dbReference>
<evidence type="ECO:0000256" key="6">
    <source>
        <dbReference type="ARBA" id="ARBA00022840"/>
    </source>
</evidence>
<dbReference type="PANTHER" id="PTHR43875:SF1">
    <property type="entry name" value="OSMOPROTECTIVE COMPOUNDS UPTAKE ATP-BINDING PROTEIN GGTA"/>
    <property type="match status" value="1"/>
</dbReference>
<dbReference type="InterPro" id="IPR003593">
    <property type="entry name" value="AAA+_ATPase"/>
</dbReference>
<dbReference type="InterPro" id="IPR047641">
    <property type="entry name" value="ABC_transpr_MalK/UgpC-like"/>
</dbReference>
<keyword evidence="3" id="KW-0813">Transport</keyword>
<dbReference type="InterPro" id="IPR008995">
    <property type="entry name" value="Mo/tungstate-bd_C_term_dom"/>
</dbReference>
<sequence>MASVELHNIHKAYGALTVIHDISLSIEDGEFIALVGPSGCGKSTLLRMIAGLEEITDGDVSIGGQVVNAMTPRERNIAMVFQSYALYPHMTVAENMGFNLKLSGETKQVIEQRVNEAARMLDLTKLLDRKPAQLSGGQRQRVAMGRAIVRNPAVFLFDEPLSNLDAKLRVQMRSEIKALHQKVQTTSIYVTHDQIEAMTLADRIVVLNQGKIEQQGTPIELYRKPANLFVAGFIGSPAMNFLDGTVEGLDGAPAVRLKDSTPIRIAGERKVKVGQSVKVGLRPEHLSLASAGSPLTGQTLLVEPTGAQTHVLFDLAGEQVTAVVDGEAPVRYGQPLNVSVSPEQVYVFDAASGLAL</sequence>
<dbReference type="GO" id="GO:0016887">
    <property type="term" value="F:ATP hydrolysis activity"/>
    <property type="evidence" value="ECO:0007669"/>
    <property type="project" value="InterPro"/>
</dbReference>
<evidence type="ECO:0000256" key="1">
    <source>
        <dbReference type="ARBA" id="ARBA00004417"/>
    </source>
</evidence>
<organism evidence="8 9">
    <name type="scientific">Rhizobium multihospitium</name>
    <dbReference type="NCBI Taxonomy" id="410764"/>
    <lineage>
        <taxon>Bacteria</taxon>
        <taxon>Pseudomonadati</taxon>
        <taxon>Pseudomonadota</taxon>
        <taxon>Alphaproteobacteria</taxon>
        <taxon>Hyphomicrobiales</taxon>
        <taxon>Rhizobiaceae</taxon>
        <taxon>Rhizobium/Agrobacterium group</taxon>
        <taxon>Rhizobium</taxon>
    </lineage>
</organism>
<dbReference type="InterPro" id="IPR017871">
    <property type="entry name" value="ABC_transporter-like_CS"/>
</dbReference>
<dbReference type="AlphaFoldDB" id="A0A1C3X992"/>
<dbReference type="EMBL" id="FMAG01000012">
    <property type="protein sequence ID" value="SCB48686.1"/>
    <property type="molecule type" value="Genomic_DNA"/>
</dbReference>
<evidence type="ECO:0000256" key="4">
    <source>
        <dbReference type="ARBA" id="ARBA00022519"/>
    </source>
</evidence>
<dbReference type="Gene3D" id="2.40.50.140">
    <property type="entry name" value="Nucleic acid-binding proteins"/>
    <property type="match status" value="1"/>
</dbReference>
<keyword evidence="4" id="KW-1003">Cell membrane</keyword>
<dbReference type="GO" id="GO:0005524">
    <property type="term" value="F:ATP binding"/>
    <property type="evidence" value="ECO:0007669"/>
    <property type="project" value="UniProtKB-KW"/>
</dbReference>
<dbReference type="Gene3D" id="2.40.50.100">
    <property type="match status" value="1"/>
</dbReference>
<dbReference type="PANTHER" id="PTHR43875">
    <property type="entry name" value="MALTODEXTRIN IMPORT ATP-BINDING PROTEIN MSMX"/>
    <property type="match status" value="1"/>
</dbReference>
<dbReference type="PROSITE" id="PS50893">
    <property type="entry name" value="ABC_TRANSPORTER_2"/>
    <property type="match status" value="1"/>
</dbReference>
<protein>
    <submittedName>
        <fullName evidence="8">Multiple sugar transport system ATP-binding protein</fullName>
    </submittedName>
</protein>
<dbReference type="Pfam" id="PF17912">
    <property type="entry name" value="OB_MalK"/>
    <property type="match status" value="1"/>
</dbReference>
<name>A0A1C3X992_9HYPH</name>
<evidence type="ECO:0000259" key="7">
    <source>
        <dbReference type="PROSITE" id="PS50893"/>
    </source>
</evidence>
<keyword evidence="4" id="KW-0472">Membrane</keyword>
<dbReference type="CDD" id="cd03301">
    <property type="entry name" value="ABC_MalK_N"/>
    <property type="match status" value="1"/>
</dbReference>
<evidence type="ECO:0000256" key="5">
    <source>
        <dbReference type="ARBA" id="ARBA00022741"/>
    </source>
</evidence>
<comment type="similarity">
    <text evidence="2">Belongs to the ABC transporter superfamily.</text>
</comment>
<dbReference type="Gene3D" id="3.40.50.300">
    <property type="entry name" value="P-loop containing nucleotide triphosphate hydrolases"/>
    <property type="match status" value="1"/>
</dbReference>
<dbReference type="InterPro" id="IPR040582">
    <property type="entry name" value="OB_MalK-like"/>
</dbReference>
<feature type="domain" description="ABC transporter" evidence="7">
    <location>
        <begin position="4"/>
        <end position="234"/>
    </location>
</feature>
<dbReference type="GO" id="GO:0008643">
    <property type="term" value="P:carbohydrate transport"/>
    <property type="evidence" value="ECO:0007669"/>
    <property type="project" value="InterPro"/>
</dbReference>